<dbReference type="PRINTS" id="PR00463">
    <property type="entry name" value="EP450I"/>
</dbReference>
<dbReference type="PANTHER" id="PTHR24286">
    <property type="entry name" value="CYTOCHROME P450 26"/>
    <property type="match status" value="1"/>
</dbReference>
<dbReference type="PANTHER" id="PTHR24286:SF335">
    <property type="entry name" value="OS07G0518100 PROTEIN"/>
    <property type="match status" value="1"/>
</dbReference>
<dbReference type="InterPro" id="IPR001128">
    <property type="entry name" value="Cyt_P450"/>
</dbReference>
<dbReference type="InterPro" id="IPR002401">
    <property type="entry name" value="Cyt_P450_E_grp-I"/>
</dbReference>
<dbReference type="EMBL" id="CM029037">
    <property type="protein sequence ID" value="KAG2659158.1"/>
    <property type="molecule type" value="Genomic_DNA"/>
</dbReference>
<comment type="caution">
    <text evidence="9">The sequence shown here is derived from an EMBL/GenBank/DDBJ whole genome shotgun (WGS) entry which is preliminary data.</text>
</comment>
<dbReference type="GO" id="GO:0005506">
    <property type="term" value="F:iron ion binding"/>
    <property type="evidence" value="ECO:0007669"/>
    <property type="project" value="InterPro"/>
</dbReference>
<feature type="binding site" description="axial binding residue" evidence="6">
    <location>
        <position position="427"/>
    </location>
    <ligand>
        <name>heme</name>
        <dbReference type="ChEBI" id="CHEBI:30413"/>
    </ligand>
    <ligandPart>
        <name>Fe</name>
        <dbReference type="ChEBI" id="CHEBI:18248"/>
    </ligandPart>
</feature>
<evidence type="ECO:0000256" key="6">
    <source>
        <dbReference type="PIRSR" id="PIRSR602401-1"/>
    </source>
</evidence>
<dbReference type="GO" id="GO:0016705">
    <property type="term" value="F:oxidoreductase activity, acting on paired donors, with incorporation or reduction of molecular oxygen"/>
    <property type="evidence" value="ECO:0007669"/>
    <property type="project" value="InterPro"/>
</dbReference>
<dbReference type="SUPFAM" id="SSF48264">
    <property type="entry name" value="Cytochrome P450"/>
    <property type="match status" value="1"/>
</dbReference>
<gene>
    <name evidence="8" type="ORF">PVAP13_1KG298100</name>
    <name evidence="9" type="ORF">PVAP13_1KG298110</name>
    <name evidence="10" type="ORF">PVAP13_1KG298120</name>
</gene>
<evidence type="ECO:0000256" key="4">
    <source>
        <dbReference type="ARBA" id="ARBA00023002"/>
    </source>
</evidence>
<evidence type="ECO:0000256" key="3">
    <source>
        <dbReference type="ARBA" id="ARBA00022723"/>
    </source>
</evidence>
<dbReference type="FunFam" id="1.10.630.10:FF:000022">
    <property type="entry name" value="Taxadiene 5-alpha hydroxylase"/>
    <property type="match status" value="1"/>
</dbReference>
<evidence type="ECO:0000256" key="2">
    <source>
        <dbReference type="ARBA" id="ARBA00010617"/>
    </source>
</evidence>
<evidence type="ECO:0000313" key="11">
    <source>
        <dbReference type="Proteomes" id="UP000823388"/>
    </source>
</evidence>
<evidence type="ECO:0000256" key="5">
    <source>
        <dbReference type="ARBA" id="ARBA00023004"/>
    </source>
</evidence>
<dbReference type="GO" id="GO:0016125">
    <property type="term" value="P:sterol metabolic process"/>
    <property type="evidence" value="ECO:0007669"/>
    <property type="project" value="TreeGrafter"/>
</dbReference>
<accession>A0A8T0XGN2</accession>
<evidence type="ECO:0000256" key="7">
    <source>
        <dbReference type="RuleBase" id="RU000461"/>
    </source>
</evidence>
<evidence type="ECO:0000313" key="10">
    <source>
        <dbReference type="EMBL" id="KAG2659162.1"/>
    </source>
</evidence>
<dbReference type="AlphaFoldDB" id="A0A8T0XGN2"/>
<dbReference type="Proteomes" id="UP000823388">
    <property type="component" value="Chromosome 1K"/>
</dbReference>
<dbReference type="CDD" id="cd11043">
    <property type="entry name" value="CYP90-like"/>
    <property type="match status" value="1"/>
</dbReference>
<keyword evidence="3 6" id="KW-0479">Metal-binding</keyword>
<comment type="similarity">
    <text evidence="2 7">Belongs to the cytochrome P450 family.</text>
</comment>
<keyword evidence="6 7" id="KW-0349">Heme</keyword>
<dbReference type="GO" id="GO:0004497">
    <property type="term" value="F:monooxygenase activity"/>
    <property type="evidence" value="ECO:0007669"/>
    <property type="project" value="UniProtKB-KW"/>
</dbReference>
<reference evidence="9" key="1">
    <citation type="submission" date="2020-05" db="EMBL/GenBank/DDBJ databases">
        <title>WGS assembly of Panicum virgatum.</title>
        <authorList>
            <person name="Lovell J.T."/>
            <person name="Jenkins J."/>
            <person name="Shu S."/>
            <person name="Juenger T.E."/>
            <person name="Schmutz J."/>
        </authorList>
    </citation>
    <scope>NUCLEOTIDE SEQUENCE</scope>
    <source>
        <strain evidence="9">AP13</strain>
    </source>
</reference>
<keyword evidence="7" id="KW-0503">Monooxygenase</keyword>
<sequence>MDMGDPSLVVAAVAVALSLVFLVVAARASRKPGKLPLPPGSMGLPVIGQSLGFLRALRSNTAEQWIQERVERYGPVSKLRLFGTRTVMLTGPAANKFVFTSASLGTEQPQSTRRIVGERQILELMGADHKRVRGALLEFLKPDMLRLYVGKIDGEVRRHLDEYWAGRATVTVMPLMKRLTFDIISLLLFGLERGAVREALFDDFEHVLDGVWSVPLDLPFTAYRRSLRASASARRVIAGITRETKAKLERGEASRSSDLVACLLSLTDGSGARLLSDQEVVDNAMASMIAGHDTSSILLAFLIRQLADDPDTLAAMVHEHEEIAKSKGDGDTLTWEDLSNMKFTWRAAQEMLRLVPPIFGTFRTALKDIEFNGYLIPKGWKVLWTAPATHMDGSIYPEPAKFNPSRFENPTAPPCSFVAFGGGPRICVGMEFARIETLVAMHYLVRRFSWKLCCKENTFVRNIQPWPLHGLPVQLEQKAAKSP</sequence>
<dbReference type="GO" id="GO:0020037">
    <property type="term" value="F:heme binding"/>
    <property type="evidence" value="ECO:0007669"/>
    <property type="project" value="InterPro"/>
</dbReference>
<dbReference type="OrthoDB" id="3945418at2759"/>
<dbReference type="InterPro" id="IPR036396">
    <property type="entry name" value="Cyt_P450_sf"/>
</dbReference>
<comment type="cofactor">
    <cofactor evidence="1 6">
        <name>heme</name>
        <dbReference type="ChEBI" id="CHEBI:30413"/>
    </cofactor>
</comment>
<keyword evidence="11" id="KW-1185">Reference proteome</keyword>
<dbReference type="EMBL" id="CM029037">
    <property type="protein sequence ID" value="KAG2659162.1"/>
    <property type="molecule type" value="Genomic_DNA"/>
</dbReference>
<name>A0A8T0XGN2_PANVG</name>
<keyword evidence="5 6" id="KW-0408">Iron</keyword>
<evidence type="ECO:0000313" key="9">
    <source>
        <dbReference type="EMBL" id="KAG2659160.1"/>
    </source>
</evidence>
<evidence type="ECO:0000256" key="1">
    <source>
        <dbReference type="ARBA" id="ARBA00001971"/>
    </source>
</evidence>
<proteinExistence type="inferred from homology"/>
<dbReference type="Pfam" id="PF00067">
    <property type="entry name" value="p450"/>
    <property type="match status" value="1"/>
</dbReference>
<keyword evidence="4 7" id="KW-0560">Oxidoreductase</keyword>
<organism evidence="9 11">
    <name type="scientific">Panicum virgatum</name>
    <name type="common">Blackwell switchgrass</name>
    <dbReference type="NCBI Taxonomy" id="38727"/>
    <lineage>
        <taxon>Eukaryota</taxon>
        <taxon>Viridiplantae</taxon>
        <taxon>Streptophyta</taxon>
        <taxon>Embryophyta</taxon>
        <taxon>Tracheophyta</taxon>
        <taxon>Spermatophyta</taxon>
        <taxon>Magnoliopsida</taxon>
        <taxon>Liliopsida</taxon>
        <taxon>Poales</taxon>
        <taxon>Poaceae</taxon>
        <taxon>PACMAD clade</taxon>
        <taxon>Panicoideae</taxon>
        <taxon>Panicodae</taxon>
        <taxon>Paniceae</taxon>
        <taxon>Panicinae</taxon>
        <taxon>Panicum</taxon>
        <taxon>Panicum sect. Hiantes</taxon>
    </lineage>
</organism>
<protein>
    <submittedName>
        <fullName evidence="9">Uncharacterized protein</fullName>
    </submittedName>
</protein>
<dbReference type="PRINTS" id="PR00385">
    <property type="entry name" value="P450"/>
</dbReference>
<dbReference type="PROSITE" id="PS00086">
    <property type="entry name" value="CYTOCHROME_P450"/>
    <property type="match status" value="1"/>
</dbReference>
<evidence type="ECO:0000313" key="8">
    <source>
        <dbReference type="EMBL" id="KAG2659158.1"/>
    </source>
</evidence>
<dbReference type="EMBL" id="CM029037">
    <property type="protein sequence ID" value="KAG2659160.1"/>
    <property type="molecule type" value="Genomic_DNA"/>
</dbReference>
<dbReference type="Gene3D" id="1.10.630.10">
    <property type="entry name" value="Cytochrome P450"/>
    <property type="match status" value="1"/>
</dbReference>
<dbReference type="InterPro" id="IPR017972">
    <property type="entry name" value="Cyt_P450_CS"/>
</dbReference>